<protein>
    <submittedName>
        <fullName evidence="1">Uncharacterized protein</fullName>
    </submittedName>
</protein>
<keyword evidence="2" id="KW-1185">Reference proteome</keyword>
<accession>A0A2S4WJC1</accession>
<comment type="caution">
    <text evidence="1">The sequence shown here is derived from an EMBL/GenBank/DDBJ whole genome shotgun (WGS) entry which is preliminary data.</text>
</comment>
<reference evidence="2" key="2">
    <citation type="journal article" date="2018" name="BMC Genomics">
        <title>Genomic insights into host adaptation between the wheat stripe rust pathogen (Puccinia striiformis f. sp. tritici) and the barley stripe rust pathogen (Puccinia striiformis f. sp. hordei).</title>
        <authorList>
            <person name="Xia C."/>
            <person name="Wang M."/>
            <person name="Yin C."/>
            <person name="Cornejo O.E."/>
            <person name="Hulbert S.H."/>
            <person name="Chen X."/>
        </authorList>
    </citation>
    <scope>NUCLEOTIDE SEQUENCE [LARGE SCALE GENOMIC DNA]</scope>
    <source>
        <strain evidence="2">93TX-2</strain>
    </source>
</reference>
<sequence length="279" mass="31912">MSQPIPDHELSTLRLEISGGQEIKGDMAPAKQDEDCLSLARSLATFLDAWVKFFDNFSLSPLDARSVIEQWSNIEMIEKIEDSLVLLANPIVPNGNEDFEPDSDDEAEVGGEIMIKFAEAAIPFIKLSRIYIKKLRQSIVSQPLIFDPPSILMRDDRLESLLNCLGKSDISHSLEKLTGILEWRLPSLLEVERTIVEPFRSFNRCSKMWKTYLDLLMESDNPGIKRNSVMDTRRWINSWTKLFLIAARKAMDVTGDGRRENAWPSDIEVEDIREEDCLH</sequence>
<dbReference type="PANTHER" id="PTHR33069:SF3">
    <property type="entry name" value="DYNEIN HEAVY CHAIN TAIL DOMAIN-CONTAINING PROTEIN"/>
    <property type="match status" value="1"/>
</dbReference>
<dbReference type="VEuPathDB" id="FungiDB:PSTT_11274"/>
<dbReference type="VEuPathDB" id="FungiDB:PSHT_01925"/>
<dbReference type="PANTHER" id="PTHR33069">
    <property type="entry name" value="CHROMOSOME 7, WHOLE GENOME SHOTGUN SEQUENCE-RELATED"/>
    <property type="match status" value="1"/>
</dbReference>
<reference evidence="1 2" key="1">
    <citation type="submission" date="2017-12" db="EMBL/GenBank/DDBJ databases">
        <title>Gene loss provides genomic basis for host adaptation in cereal stripe rust fungi.</title>
        <authorList>
            <person name="Xia C."/>
        </authorList>
    </citation>
    <scope>NUCLEOTIDE SEQUENCE [LARGE SCALE GENOMIC DNA]</scope>
    <source>
        <strain evidence="1 2">93TX-2</strain>
    </source>
</reference>
<proteinExistence type="predicted"/>
<dbReference type="Proteomes" id="UP000238274">
    <property type="component" value="Unassembled WGS sequence"/>
</dbReference>
<dbReference type="AlphaFoldDB" id="A0A2S4WJC1"/>
<reference evidence="2" key="3">
    <citation type="journal article" date="2018" name="Mol. Plant Microbe Interact.">
        <title>Genome sequence resources for the wheat stripe rust pathogen (Puccinia striiformis f. sp. tritici) and the barley stripe rust pathogen (Puccinia striiformis f. sp. hordei).</title>
        <authorList>
            <person name="Xia C."/>
            <person name="Wang M."/>
            <person name="Yin C."/>
            <person name="Cornejo O.E."/>
            <person name="Hulbert S.H."/>
            <person name="Chen X."/>
        </authorList>
    </citation>
    <scope>NUCLEOTIDE SEQUENCE [LARGE SCALE GENOMIC DNA]</scope>
    <source>
        <strain evidence="2">93TX-2</strain>
    </source>
</reference>
<gene>
    <name evidence="1" type="ORF">PSHT_01925</name>
</gene>
<name>A0A2S4WJC1_9BASI</name>
<dbReference type="EMBL" id="PKSM01000016">
    <property type="protein sequence ID" value="POW21838.1"/>
    <property type="molecule type" value="Genomic_DNA"/>
</dbReference>
<evidence type="ECO:0000313" key="1">
    <source>
        <dbReference type="EMBL" id="POW21838.1"/>
    </source>
</evidence>
<organism evidence="1 2">
    <name type="scientific">Puccinia striiformis</name>
    <dbReference type="NCBI Taxonomy" id="27350"/>
    <lineage>
        <taxon>Eukaryota</taxon>
        <taxon>Fungi</taxon>
        <taxon>Dikarya</taxon>
        <taxon>Basidiomycota</taxon>
        <taxon>Pucciniomycotina</taxon>
        <taxon>Pucciniomycetes</taxon>
        <taxon>Pucciniales</taxon>
        <taxon>Pucciniaceae</taxon>
        <taxon>Puccinia</taxon>
    </lineage>
</organism>
<evidence type="ECO:0000313" key="2">
    <source>
        <dbReference type="Proteomes" id="UP000238274"/>
    </source>
</evidence>